<gene>
    <name evidence="1" type="ORF">ABT39_MTgene2223</name>
</gene>
<comment type="caution">
    <text evidence="1">The sequence shown here is derived from an EMBL/GenBank/DDBJ whole genome shotgun (WGS) entry which is preliminary data.</text>
</comment>
<keyword evidence="1" id="KW-0496">Mitochondrion</keyword>
<protein>
    <recommendedName>
        <fullName evidence="2">Integrase catalytic domain-containing protein</fullName>
    </recommendedName>
</protein>
<evidence type="ECO:0008006" key="2">
    <source>
        <dbReference type="Google" id="ProtNLM"/>
    </source>
</evidence>
<name>A0A101LV04_PICGL</name>
<evidence type="ECO:0000313" key="1">
    <source>
        <dbReference type="EMBL" id="KUM45869.1"/>
    </source>
</evidence>
<geneLocation type="mitochondrion" evidence="1"/>
<proteinExistence type="predicted"/>
<reference evidence="1" key="1">
    <citation type="journal article" date="2015" name="Genome Biol. Evol.">
        <title>Organellar Genomes of White Spruce (Picea glauca): Assembly and Annotation.</title>
        <authorList>
            <person name="Jackman S.D."/>
            <person name="Warren R.L."/>
            <person name="Gibb E.A."/>
            <person name="Vandervalk B.P."/>
            <person name="Mohamadi H."/>
            <person name="Chu J."/>
            <person name="Raymond A."/>
            <person name="Pleasance S."/>
            <person name="Coope R."/>
            <person name="Wildung M.R."/>
            <person name="Ritland C.E."/>
            <person name="Bousquet J."/>
            <person name="Jones S.J."/>
            <person name="Bohlmann J."/>
            <person name="Birol I."/>
        </authorList>
    </citation>
    <scope>NUCLEOTIDE SEQUENCE [LARGE SCALE GENOMIC DNA]</scope>
    <source>
        <tissue evidence="1">Flushing bud</tissue>
    </source>
</reference>
<organism evidence="1">
    <name type="scientific">Picea glauca</name>
    <name type="common">White spruce</name>
    <name type="synonym">Pinus glauca</name>
    <dbReference type="NCBI Taxonomy" id="3330"/>
    <lineage>
        <taxon>Eukaryota</taxon>
        <taxon>Viridiplantae</taxon>
        <taxon>Streptophyta</taxon>
        <taxon>Embryophyta</taxon>
        <taxon>Tracheophyta</taxon>
        <taxon>Spermatophyta</taxon>
        <taxon>Pinopsida</taxon>
        <taxon>Pinidae</taxon>
        <taxon>Conifers I</taxon>
        <taxon>Pinales</taxon>
        <taxon>Pinaceae</taxon>
        <taxon>Picea</taxon>
    </lineage>
</organism>
<dbReference type="EMBL" id="LKAM01000015">
    <property type="protein sequence ID" value="KUM45869.1"/>
    <property type="molecule type" value="Genomic_DNA"/>
</dbReference>
<dbReference type="AlphaFoldDB" id="A0A101LV04"/>
<accession>A0A101LV04</accession>
<sequence>MGYPARAKCYPRPMPLQLVCFTPGFDRPILPTSSHGHHFVITATDYFTKWVKTIPMAKAPMGKVWHASFTLIFFMA</sequence>